<dbReference type="Pfam" id="PF04149">
    <property type="entry name" value="DUF397"/>
    <property type="match status" value="1"/>
</dbReference>
<comment type="caution">
    <text evidence="2">The sequence shown here is derived from an EMBL/GenBank/DDBJ whole genome shotgun (WGS) entry which is preliminary data.</text>
</comment>
<dbReference type="InterPro" id="IPR007278">
    <property type="entry name" value="DUF397"/>
</dbReference>
<reference evidence="2 3" key="1">
    <citation type="submission" date="2018-11" db="EMBL/GenBank/DDBJ databases">
        <title>Sequencing the genomes of 1000 actinobacteria strains.</title>
        <authorList>
            <person name="Klenk H.-P."/>
        </authorList>
    </citation>
    <scope>NUCLEOTIDE SEQUENCE [LARGE SCALE GENOMIC DNA]</scope>
    <source>
        <strain evidence="2 3">DSM 44254</strain>
    </source>
</reference>
<dbReference type="Proteomes" id="UP000272400">
    <property type="component" value="Unassembled WGS sequence"/>
</dbReference>
<accession>A0A3N1CQF7</accession>
<proteinExistence type="predicted"/>
<dbReference type="OrthoDB" id="3481589at2"/>
<sequence length="59" mass="6372">MNIVWRRSSHSGGVNNELCVELADLGHGVGVRDSKNPGLGHPSIGARQFGRLVEAVKRH</sequence>
<dbReference type="EMBL" id="RJKE01000001">
    <property type="protein sequence ID" value="ROO83549.1"/>
    <property type="molecule type" value="Genomic_DNA"/>
</dbReference>
<gene>
    <name evidence="2" type="ORF">EDD29_1053</name>
</gene>
<dbReference type="AlphaFoldDB" id="A0A3N1CQF7"/>
<organism evidence="2 3">
    <name type="scientific">Actinocorallia herbida</name>
    <dbReference type="NCBI Taxonomy" id="58109"/>
    <lineage>
        <taxon>Bacteria</taxon>
        <taxon>Bacillati</taxon>
        <taxon>Actinomycetota</taxon>
        <taxon>Actinomycetes</taxon>
        <taxon>Streptosporangiales</taxon>
        <taxon>Thermomonosporaceae</taxon>
        <taxon>Actinocorallia</taxon>
    </lineage>
</organism>
<name>A0A3N1CQF7_9ACTN</name>
<protein>
    <submittedName>
        <fullName evidence="2">Uncharacterized protein DUF397</fullName>
    </submittedName>
</protein>
<feature type="domain" description="DUF397" evidence="1">
    <location>
        <begin position="4"/>
        <end position="57"/>
    </location>
</feature>
<evidence type="ECO:0000313" key="3">
    <source>
        <dbReference type="Proteomes" id="UP000272400"/>
    </source>
</evidence>
<keyword evidence="3" id="KW-1185">Reference proteome</keyword>
<evidence type="ECO:0000313" key="2">
    <source>
        <dbReference type="EMBL" id="ROO83549.1"/>
    </source>
</evidence>
<evidence type="ECO:0000259" key="1">
    <source>
        <dbReference type="Pfam" id="PF04149"/>
    </source>
</evidence>